<organism evidence="1 2">
    <name type="scientific">Pseudomonas morbosilactucae</name>
    <dbReference type="NCBI Taxonomy" id="2938197"/>
    <lineage>
        <taxon>Bacteria</taxon>
        <taxon>Pseudomonadati</taxon>
        <taxon>Pseudomonadota</taxon>
        <taxon>Gammaproteobacteria</taxon>
        <taxon>Pseudomonadales</taxon>
        <taxon>Pseudomonadaceae</taxon>
        <taxon>Pseudomonas</taxon>
    </lineage>
</organism>
<dbReference type="EMBL" id="JALQCX010000006">
    <property type="protein sequence ID" value="MCK9813413.1"/>
    <property type="molecule type" value="Genomic_DNA"/>
</dbReference>
<name>A0ABT0JBX9_9PSED</name>
<dbReference type="RefSeq" id="WP_268261320.1">
    <property type="nucleotide sequence ID" value="NZ_JALQCX010000006.1"/>
</dbReference>
<gene>
    <name evidence="1" type="ORF">M1B35_04405</name>
</gene>
<dbReference type="Proteomes" id="UP001155163">
    <property type="component" value="Unassembled WGS sequence"/>
</dbReference>
<comment type="caution">
    <text evidence="1">The sequence shown here is derived from an EMBL/GenBank/DDBJ whole genome shotgun (WGS) entry which is preliminary data.</text>
</comment>
<sequence>MKNLYKFNFLVKSEVPSGLSEPDVFFKMRDLTCKGELKLMLDDAEDVIECLMDGYYYVAHNLVTFKGKKPIFLGRVFMAEKTDLVSFIRFSMESGDLRSMLLSPCFDREPSQVILVTEDASCLYAL</sequence>
<accession>A0ABT0JBX9</accession>
<proteinExistence type="predicted"/>
<reference evidence="1 2" key="1">
    <citation type="journal article" date="2022" name="Int. J. Syst. Evol. Microbiol.">
        <title>Pseudomonas aegrilactucae sp. nov. and Pseudomonas morbosilactucae sp. nov., pathogens causing bacterial rot of lettuce in Japan.</title>
        <authorList>
            <person name="Sawada H."/>
            <person name="Fujikawa T."/>
            <person name="Satou M."/>
        </authorList>
    </citation>
    <scope>NUCLEOTIDE SEQUENCE [LARGE SCALE GENOMIC DNA]</scope>
    <source>
        <strain evidence="1 2">MAFF 302046</strain>
    </source>
</reference>
<protein>
    <submittedName>
        <fullName evidence="1">Uncharacterized protein</fullName>
    </submittedName>
</protein>
<evidence type="ECO:0000313" key="2">
    <source>
        <dbReference type="Proteomes" id="UP001155163"/>
    </source>
</evidence>
<reference evidence="1 2" key="2">
    <citation type="journal article" date="2023" name="Plant Pathol.">
        <title>Dismantling and reorganizing Pseudomonas marginalis sensu#lato.</title>
        <authorList>
            <person name="Sawada H."/>
            <person name="Fujikawa T."/>
            <person name="Satou M."/>
        </authorList>
    </citation>
    <scope>NUCLEOTIDE SEQUENCE [LARGE SCALE GENOMIC DNA]</scope>
    <source>
        <strain evidence="1 2">MAFF 302046</strain>
    </source>
</reference>
<evidence type="ECO:0000313" key="1">
    <source>
        <dbReference type="EMBL" id="MCK9813413.1"/>
    </source>
</evidence>
<keyword evidence="2" id="KW-1185">Reference proteome</keyword>